<evidence type="ECO:0000313" key="2">
    <source>
        <dbReference type="Proteomes" id="UP000186922"/>
    </source>
</evidence>
<reference evidence="1 2" key="1">
    <citation type="journal article" date="2016" name="Nat. Commun.">
        <title>Extremotolerant tardigrade genome and improved radiotolerance of human cultured cells by tardigrade-unique protein.</title>
        <authorList>
            <person name="Hashimoto T."/>
            <person name="Horikawa D.D."/>
            <person name="Saito Y."/>
            <person name="Kuwahara H."/>
            <person name="Kozuka-Hata H."/>
            <person name="Shin-I T."/>
            <person name="Minakuchi Y."/>
            <person name="Ohishi K."/>
            <person name="Motoyama A."/>
            <person name="Aizu T."/>
            <person name="Enomoto A."/>
            <person name="Kondo K."/>
            <person name="Tanaka S."/>
            <person name="Hara Y."/>
            <person name="Koshikawa S."/>
            <person name="Sagara H."/>
            <person name="Miura T."/>
            <person name="Yokobori S."/>
            <person name="Miyagawa K."/>
            <person name="Suzuki Y."/>
            <person name="Kubo T."/>
            <person name="Oyama M."/>
            <person name="Kohara Y."/>
            <person name="Fujiyama A."/>
            <person name="Arakawa K."/>
            <person name="Katayama T."/>
            <person name="Toyoda A."/>
            <person name="Kunieda T."/>
        </authorList>
    </citation>
    <scope>NUCLEOTIDE SEQUENCE [LARGE SCALE GENOMIC DNA]</scope>
    <source>
        <strain evidence="1 2">YOKOZUNA-1</strain>
    </source>
</reference>
<dbReference type="OrthoDB" id="16955at2759"/>
<evidence type="ECO:0008006" key="3">
    <source>
        <dbReference type="Google" id="ProtNLM"/>
    </source>
</evidence>
<comment type="caution">
    <text evidence="1">The sequence shown here is derived from an EMBL/GenBank/DDBJ whole genome shotgun (WGS) entry which is preliminary data.</text>
</comment>
<sequence>MDVVDVFITNRCYFDMKIYQLWLDGEREEGICKTTLAMEQMEDTPQSKQIVNSYVSDQLRTFHLLEKCLHSPPELINNPVFQMTDACRIFLLEKYYSFDRHYVRTLLGRKYSHRARRSFEEECQKMGIKQNSCYRQYENIRRISKAVVPMFGPSAKNIQTSFFLPESLCWDYACILFLSVQRIDLPGARLADLTFDDLAHCSTDLMKGWTLGSPQGAMVQKLPMDSAAVNQEGISDLRIDKDFLYSMKEFRFLLERDTMESLKRSVIQTLSGRGTGFSPSQELLRDLCRNLLIMALNLHHSKQLKIIFTDVMEKIVSPLKTAAWSRDDVSAFLSAFMNRAQDLNEFKSRDARLSGMWRRFYTAFNSCVLRLFRDNAVAPANSSLAPAATTLPKK</sequence>
<protein>
    <recommendedName>
        <fullName evidence="3">Acidic fibroblast growth factor intracellular-binding protein</fullName>
    </recommendedName>
</protein>
<dbReference type="PANTHER" id="PTHR13223">
    <property type="entry name" value="ACIDIC FIBROBLAST GROWTH FACTOR INTRACELLULAR BINDING PROTEIN"/>
    <property type="match status" value="1"/>
</dbReference>
<dbReference type="EMBL" id="BDGG01000004">
    <property type="protein sequence ID" value="GAU97888.1"/>
    <property type="molecule type" value="Genomic_DNA"/>
</dbReference>
<organism evidence="1 2">
    <name type="scientific">Ramazzottius varieornatus</name>
    <name type="common">Water bear</name>
    <name type="synonym">Tardigrade</name>
    <dbReference type="NCBI Taxonomy" id="947166"/>
    <lineage>
        <taxon>Eukaryota</taxon>
        <taxon>Metazoa</taxon>
        <taxon>Ecdysozoa</taxon>
        <taxon>Tardigrada</taxon>
        <taxon>Eutardigrada</taxon>
        <taxon>Parachela</taxon>
        <taxon>Hypsibioidea</taxon>
        <taxon>Ramazzottiidae</taxon>
        <taxon>Ramazzottius</taxon>
    </lineage>
</organism>
<proteinExistence type="predicted"/>
<dbReference type="InterPro" id="IPR008614">
    <property type="entry name" value="FIBP"/>
</dbReference>
<keyword evidence="2" id="KW-1185">Reference proteome</keyword>
<accession>A0A1D1VHD1</accession>
<name>A0A1D1VHD1_RAMVA</name>
<dbReference type="Proteomes" id="UP000186922">
    <property type="component" value="Unassembled WGS sequence"/>
</dbReference>
<evidence type="ECO:0000313" key="1">
    <source>
        <dbReference type="EMBL" id="GAU97888.1"/>
    </source>
</evidence>
<dbReference type="Pfam" id="PF05427">
    <property type="entry name" value="FIBP"/>
    <property type="match status" value="1"/>
</dbReference>
<dbReference type="PANTHER" id="PTHR13223:SF2">
    <property type="entry name" value="ACIDIC FIBROBLAST GROWTH FACTOR INTRACELLULAR-BINDING PROTEIN"/>
    <property type="match status" value="1"/>
</dbReference>
<gene>
    <name evidence="1" type="primary">RvY_09113-1</name>
    <name evidence="1" type="synonym">RvY_09113.1</name>
    <name evidence="1" type="ORF">RvY_09113</name>
</gene>
<dbReference type="STRING" id="947166.A0A1D1VHD1"/>
<dbReference type="AlphaFoldDB" id="A0A1D1VHD1"/>
<dbReference type="GO" id="GO:0005634">
    <property type="term" value="C:nucleus"/>
    <property type="evidence" value="ECO:0007669"/>
    <property type="project" value="TreeGrafter"/>
</dbReference>